<dbReference type="WBParaSite" id="PSAMB.scaffold1548size35267.g13667.t1">
    <property type="protein sequence ID" value="PSAMB.scaffold1548size35267.g13667.t1"/>
    <property type="gene ID" value="PSAMB.scaffold1548size35267.g13667"/>
</dbReference>
<reference evidence="3" key="1">
    <citation type="submission" date="2022-11" db="UniProtKB">
        <authorList>
            <consortium name="WormBaseParasite"/>
        </authorList>
    </citation>
    <scope>IDENTIFICATION</scope>
</reference>
<dbReference type="AlphaFoldDB" id="A0A914V4Y9"/>
<keyword evidence="2" id="KW-1185">Reference proteome</keyword>
<feature type="compositionally biased region" description="Polar residues" evidence="1">
    <location>
        <begin position="29"/>
        <end position="46"/>
    </location>
</feature>
<evidence type="ECO:0000256" key="1">
    <source>
        <dbReference type="SAM" id="MobiDB-lite"/>
    </source>
</evidence>
<evidence type="ECO:0000313" key="2">
    <source>
        <dbReference type="Proteomes" id="UP000887566"/>
    </source>
</evidence>
<organism evidence="2 3">
    <name type="scientific">Plectus sambesii</name>
    <dbReference type="NCBI Taxonomy" id="2011161"/>
    <lineage>
        <taxon>Eukaryota</taxon>
        <taxon>Metazoa</taxon>
        <taxon>Ecdysozoa</taxon>
        <taxon>Nematoda</taxon>
        <taxon>Chromadorea</taxon>
        <taxon>Plectida</taxon>
        <taxon>Plectina</taxon>
        <taxon>Plectoidea</taxon>
        <taxon>Plectidae</taxon>
        <taxon>Plectus</taxon>
    </lineage>
</organism>
<sequence>MATEAESNSLSSDFHGIARFVKHESLNSEPYTASVPTGSTQQSANSKGLRPLADESAQFSLDDTSDEVPKSQVLVPIDRLVVPAKRPTDQPLVKYDIDSDEEERLLTKKASKEEKQPKAATREVKSGRLLTDEFEVDVNLHDDSDSDDLDLIPPPPLSSRRSWICCDRRRIRCSNSSGSCVLQ</sequence>
<protein>
    <submittedName>
        <fullName evidence="3">Uncharacterized protein</fullName>
    </submittedName>
</protein>
<name>A0A914V4Y9_9BILA</name>
<feature type="region of interest" description="Disordered" evidence="1">
    <location>
        <begin position="29"/>
        <end position="70"/>
    </location>
</feature>
<proteinExistence type="predicted"/>
<accession>A0A914V4Y9</accession>
<evidence type="ECO:0000313" key="3">
    <source>
        <dbReference type="WBParaSite" id="PSAMB.scaffold1548size35267.g13667.t1"/>
    </source>
</evidence>
<dbReference type="Proteomes" id="UP000887566">
    <property type="component" value="Unplaced"/>
</dbReference>